<protein>
    <recommendedName>
        <fullName evidence="4">G protein-coupled receptor</fullName>
    </recommendedName>
</protein>
<comment type="caution">
    <text evidence="2">The sequence shown here is derived from an EMBL/GenBank/DDBJ whole genome shotgun (WGS) entry which is preliminary data.</text>
</comment>
<evidence type="ECO:0000256" key="1">
    <source>
        <dbReference type="SAM" id="Phobius"/>
    </source>
</evidence>
<dbReference type="AlphaFoldDB" id="A0AAV5WQC4"/>
<keyword evidence="1" id="KW-1133">Transmembrane helix</keyword>
<proteinExistence type="predicted"/>
<keyword evidence="1" id="KW-0812">Transmembrane</keyword>
<gene>
    <name evidence="2" type="ORF">PFISCL1PPCAC_24513</name>
</gene>
<accession>A0AAV5WQC4</accession>
<sequence>MASIFPEATISLFDVMRGTIDSKRNFEMAFIFSLTNPIPLLILPACYGHMLLWTGLFSRIRRRVEGFIGPRCLAVYTIIIFFFCTVDLTMLFYCLKLTINGRPLDKLSLFTLSTVLFFLSFRAFFVIVHRLAAMWHVNEDDMYAIISVFLYLQFFVSSFSHLFWLTSKARA</sequence>
<feature type="transmembrane region" description="Helical" evidence="1">
    <location>
        <begin position="143"/>
        <end position="165"/>
    </location>
</feature>
<feature type="transmembrane region" description="Helical" evidence="1">
    <location>
        <begin position="107"/>
        <end position="131"/>
    </location>
</feature>
<organism evidence="2 3">
    <name type="scientific">Pristionchus fissidentatus</name>
    <dbReference type="NCBI Taxonomy" id="1538716"/>
    <lineage>
        <taxon>Eukaryota</taxon>
        <taxon>Metazoa</taxon>
        <taxon>Ecdysozoa</taxon>
        <taxon>Nematoda</taxon>
        <taxon>Chromadorea</taxon>
        <taxon>Rhabditida</taxon>
        <taxon>Rhabditina</taxon>
        <taxon>Diplogasteromorpha</taxon>
        <taxon>Diplogasteroidea</taxon>
        <taxon>Neodiplogasteridae</taxon>
        <taxon>Pristionchus</taxon>
    </lineage>
</organism>
<dbReference type="EMBL" id="BTSY01000006">
    <property type="protein sequence ID" value="GMT33216.1"/>
    <property type="molecule type" value="Genomic_DNA"/>
</dbReference>
<feature type="transmembrane region" description="Helical" evidence="1">
    <location>
        <begin position="73"/>
        <end position="95"/>
    </location>
</feature>
<reference evidence="2" key="1">
    <citation type="submission" date="2023-10" db="EMBL/GenBank/DDBJ databases">
        <title>Genome assembly of Pristionchus species.</title>
        <authorList>
            <person name="Yoshida K."/>
            <person name="Sommer R.J."/>
        </authorList>
    </citation>
    <scope>NUCLEOTIDE SEQUENCE</scope>
    <source>
        <strain evidence="2">RS5133</strain>
    </source>
</reference>
<keyword evidence="1" id="KW-0472">Membrane</keyword>
<keyword evidence="3" id="KW-1185">Reference proteome</keyword>
<dbReference type="Proteomes" id="UP001432322">
    <property type="component" value="Unassembled WGS sequence"/>
</dbReference>
<evidence type="ECO:0008006" key="4">
    <source>
        <dbReference type="Google" id="ProtNLM"/>
    </source>
</evidence>
<evidence type="ECO:0000313" key="3">
    <source>
        <dbReference type="Proteomes" id="UP001432322"/>
    </source>
</evidence>
<feature type="transmembrane region" description="Helical" evidence="1">
    <location>
        <begin position="29"/>
        <end position="53"/>
    </location>
</feature>
<name>A0AAV5WQC4_9BILA</name>
<evidence type="ECO:0000313" key="2">
    <source>
        <dbReference type="EMBL" id="GMT33216.1"/>
    </source>
</evidence>